<comment type="caution">
    <text evidence="3">The sequence shown here is derived from an EMBL/GenBank/DDBJ whole genome shotgun (WGS) entry which is preliminary data.</text>
</comment>
<evidence type="ECO:0000256" key="2">
    <source>
        <dbReference type="SAM" id="MobiDB-lite"/>
    </source>
</evidence>
<evidence type="ECO:0000256" key="1">
    <source>
        <dbReference type="SAM" id="Coils"/>
    </source>
</evidence>
<feature type="region of interest" description="Disordered" evidence="2">
    <location>
        <begin position="1459"/>
        <end position="1493"/>
    </location>
</feature>
<organism evidence="3 4">
    <name type="scientific">Durusdinium trenchii</name>
    <dbReference type="NCBI Taxonomy" id="1381693"/>
    <lineage>
        <taxon>Eukaryota</taxon>
        <taxon>Sar</taxon>
        <taxon>Alveolata</taxon>
        <taxon>Dinophyceae</taxon>
        <taxon>Suessiales</taxon>
        <taxon>Symbiodiniaceae</taxon>
        <taxon>Durusdinium</taxon>
    </lineage>
</organism>
<feature type="compositionally biased region" description="Low complexity" evidence="2">
    <location>
        <begin position="1477"/>
        <end position="1490"/>
    </location>
</feature>
<accession>A0ABP0PVH2</accession>
<name>A0ABP0PVH2_9DINO</name>
<reference evidence="3 4" key="1">
    <citation type="submission" date="2024-02" db="EMBL/GenBank/DDBJ databases">
        <authorList>
            <person name="Chen Y."/>
            <person name="Shah S."/>
            <person name="Dougan E. K."/>
            <person name="Thang M."/>
            <person name="Chan C."/>
        </authorList>
    </citation>
    <scope>NUCLEOTIDE SEQUENCE [LARGE SCALE GENOMIC DNA]</scope>
</reference>
<protein>
    <submittedName>
        <fullName evidence="3">Uncharacterized protein</fullName>
    </submittedName>
</protein>
<keyword evidence="4" id="KW-1185">Reference proteome</keyword>
<evidence type="ECO:0000313" key="3">
    <source>
        <dbReference type="EMBL" id="CAK9079593.1"/>
    </source>
</evidence>
<evidence type="ECO:0000313" key="4">
    <source>
        <dbReference type="Proteomes" id="UP001642484"/>
    </source>
</evidence>
<dbReference type="EMBL" id="CAXAMN010023673">
    <property type="protein sequence ID" value="CAK9079593.1"/>
    <property type="molecule type" value="Genomic_DNA"/>
</dbReference>
<dbReference type="Proteomes" id="UP001642484">
    <property type="component" value="Unassembled WGS sequence"/>
</dbReference>
<feature type="coiled-coil region" evidence="1">
    <location>
        <begin position="759"/>
        <end position="786"/>
    </location>
</feature>
<feature type="compositionally biased region" description="Basic and acidic residues" evidence="2">
    <location>
        <begin position="193"/>
        <end position="212"/>
    </location>
</feature>
<sequence length="2085" mass="235500">MASTDMQEMYTGYDNSGYMGVYPQWQEQWNWGTDATDYTTGEQFCGNVAFFVQFPGMVGGVPMANTNTNQESLETSQTTTSKGNLHEMEAKMAKLQAENQRLMHLYETERQMRQIEVRAKQQILEMYAVPRSEVEQLVRRFQEDSPTAMHYGETTTPFVSVSNASTRAGSPGTTGTSATSLETLLQDLYKKLYEPDGERETQEESGTRDEVGKGSSMVKTEEEEQEELKQQLSQLQNMVEMEVDERARASLLRMSPQQGKIALRKEVISILRRVASALWDGLDGHKSNEHLDRALWDVLAFIMVLAGLMEFHNRSRIALLTNSESMILSFRRLLREMSHLLVRGDAEEVLSKCHPGQRAIVWFADDSVYHERLMIWRVSGTVWYILTPDGDLYQEDWSGVADDGPVSFKVKGIDFSYYSRVPLPIYRFSSYPDDSAFKKHVEEALTELGELGSGEFSWMPRKAIDMSGKEVEASAYLGRLLVPRRIRRRDGGVITEPAKASEVPAGHPKSGLETPAEGFMWVASHDSPDFDLGKEVFSGLSRGVMLDSNHGAILGDSGWTTVKLMKVEEVPGFIEEREKLVRSRLELRGQSVHIGGGGGKRNEAEEAEEASEDARTLSVFYDDQGERYRSWREATKDTREYSYSDWPLEGPQSVVHLMKYMLKNGGSPKQWLLVWARHKGVHDNDRVMHEMRALLECFEQAGCYDQLNLGSLACFETLCRRIQSIVDAYNSGSASSPDWGAAKIMSGYQGPEDLVSPTLRSWAAKKEKEEVELAAARTKMREFKKLQAPVEEAAAAAVAEGSLPAGGGAVMALNWLAGYDFLHGTDGEPDPLQVEVLQRIRELSKDAGNIGTLGYVPTPEAALRELLKGKSEYNQPEIPVALAPYSLERISLPASLHDLPEAKDLLPKDARRYLLGEELMLREGEVFESPRPYWDPVLANNKRCYREFIQRLDDIGLLQYTQKPKNEVGVFFVHKSDKKKIRLIVDARSANALFRDPPGVELCSSEGFSRIECEVSSDAKPGSPEFLEELRTMELHVGLSDVKDCFHRLKQPRWLSEYFCLKPIRAHWVGLAGKYLEGVKLGSNDLIYPMPGSLCMGFSWSLYFCQQINEHQCALTRSLGDSTLITDKGKPVVFKSSKCLKEAESTTRHYVYVDNLGVLSPHKAVVATALQELDEHFGGRGLLLHPGEVHSSETRALGTILDGNNLCSKITPERFHRVRQSIRGLLNKKRVTGQMLEVVVGHATFCALNNRMLLSVFHSSYKFIKAHYFENSVIWDSVRAELTAFAGLMIFLRSDWWRPWNPLVCSSDASNTGYGVCTSFWSLEDVARVGRQKERSRFRRCEGHSARESSLTSAGFVKDEVTGCWKTGELSSEDYLNLSGWQIDQNFEEAPARLLRKDRWQPKLWGRWRFNKGILTLEAARVEARLKPGKLTVNSCKDKKVPALKPAETEEFLTTKGSLGAVPTLENPGDEPVAVRDSGSVSSSSDSSSDFELVQKRRKNLHSRARHRRRKYVDFLIAGRGKSELTLLERKAIGAASEKMYQKEMQAFLDYAQCRGLDVSKAETVDKLMVQYMNLCYLGGHQAFVGDRLIASWLHHHPQYSKAGVKRIPRALRCLKGWRRLCPGRSRVPYPLAIWCGVACLMMEAGFPKMAVFVMLALSTYSRPSELLRLRRFSLIPPATGVTGSWSLLLSPEELQQASKTGDYDVSVLLDSPYTNCWVTNVLKSLKKGASSARLWDFDYSQYLAVFKRCAKKMDIPLEPYHSRHSGPSIDRSRKYRSQLEVQKRGQWKSNKSVVRYEKAARLARTWEQIPTKTKEYSQACEAAFDDIMTGRKKTLLMTSDSNFCDKRFEELLVEDERTSGHTVYKGSGDPVWHLLFVIIDSQFTEIPTVLQWVFLGVMDASEEHVSANSLLQICKEVEEMTLLVDATTPLLDVEQAHLSFLRRPDSDESSMPSLRRLVQPTDWGTVRAQLLSFAGAARHQGALQMKLMLQDDCKRRLEARRVQVSAFLPPNGNKCPEMCSKLCMKLENFKALTPVPKQKSLGCASDLWDTGILMVKLWVLWMLRRPRWELQGLNECQSEDSDQS</sequence>
<feature type="region of interest" description="Disordered" evidence="2">
    <location>
        <begin position="193"/>
        <end position="227"/>
    </location>
</feature>
<gene>
    <name evidence="3" type="ORF">CCMP2556_LOCUS39177</name>
</gene>
<feature type="coiled-coil region" evidence="1">
    <location>
        <begin position="85"/>
        <end position="112"/>
    </location>
</feature>
<proteinExistence type="predicted"/>
<keyword evidence="1" id="KW-0175">Coiled coil</keyword>